<accession>A0A1G9MQT7</accession>
<organism evidence="1 2">
    <name type="scientific">Siphonobacter aquaeclarae</name>
    <dbReference type="NCBI Taxonomy" id="563176"/>
    <lineage>
        <taxon>Bacteria</taxon>
        <taxon>Pseudomonadati</taxon>
        <taxon>Bacteroidota</taxon>
        <taxon>Cytophagia</taxon>
        <taxon>Cytophagales</taxon>
        <taxon>Cytophagaceae</taxon>
        <taxon>Siphonobacter</taxon>
    </lineage>
</organism>
<name>A0A1G9MQT7_9BACT</name>
<sequence>MKKITLWLCFLAGAAASQSKRPAYRDEPYTQDYAVRFYTSELPVAAACDRNGVTEILASGKILHPAGGRFQYPGTLEPKAAYVPMKDRRPVSVFAHDGQLVYLDSQAVFSNAWAGTVFLRHGLPGAKMACGGDGKSFLVSDGKALRFLQNGAVAWSGELAADVVKSLCYDPLRRRFLILGDHSVSAFSPADGTIRTVFQRPDLTCFAISGDKLCLGTRAGYLLLHAATFRQEGIAQKKLPVPELSAVAFIREELWFGSAMGAFRLRADGKYDYYFGERWLPGNRVLQLFAGEGATVSILTDKGLGEIRFGRMTLEDKALAYEKQVRQRHIRYGFNCDVSRLKKNGDLSTFEMGQRDSDNLWTSMYLISQLFRYKVTKDPEALQNFRESFDAMDRLFTITGMPGYFARGFERRGYHKFSNQPWDGGMTNGWVHASDEGWDWRGTTSSDQTVGQMFTLTLVARLMDGELKQRAIRRMDELMTAIIEHDWYLIDFDGKPTLWGKWNPEYVNGFPKNVGDRKLYSSNIIGFLQAAYHFTGKKLYREKAYELMQKHGYLENLLRPIREIGQAPADADQHAKDMSESWNHSDDEMYFLAYWCLYPYAFDAGLKKQYLAAIRDHWQAEKPEKNGLWNLCYAMTGTSDFGLDETVWYLKEFPLDMIEWQVLNSHRKDLEFIPDNFRGQTTREVLPPDERPELKHNRNLFKLDRKENGISELSAGDSFLLPYWMGRYLGVISAPVR</sequence>
<evidence type="ECO:0000313" key="2">
    <source>
        <dbReference type="Proteomes" id="UP000198901"/>
    </source>
</evidence>
<dbReference type="RefSeq" id="WP_093200396.1">
    <property type="nucleotide sequence ID" value="NZ_FNGS01000003.1"/>
</dbReference>
<dbReference type="SUPFAM" id="SSF50998">
    <property type="entry name" value="Quinoprotein alcohol dehydrogenase-like"/>
    <property type="match status" value="1"/>
</dbReference>
<proteinExistence type="predicted"/>
<evidence type="ECO:0000313" key="1">
    <source>
        <dbReference type="EMBL" id="SDL76005.1"/>
    </source>
</evidence>
<dbReference type="STRING" id="563176.SAMN04488090_1687"/>
<dbReference type="OrthoDB" id="610763at2"/>
<reference evidence="1 2" key="1">
    <citation type="submission" date="2016-10" db="EMBL/GenBank/DDBJ databases">
        <authorList>
            <person name="de Groot N.N."/>
        </authorList>
    </citation>
    <scope>NUCLEOTIDE SEQUENCE [LARGE SCALE GENOMIC DNA]</scope>
    <source>
        <strain evidence="1 2">DSM 21668</strain>
    </source>
</reference>
<gene>
    <name evidence="1" type="ORF">SAMN04488090_1687</name>
</gene>
<protein>
    <submittedName>
        <fullName evidence="1">Uncharacterized protein</fullName>
    </submittedName>
</protein>
<dbReference type="Proteomes" id="UP000198901">
    <property type="component" value="Unassembled WGS sequence"/>
</dbReference>
<keyword evidence="2" id="KW-1185">Reference proteome</keyword>
<dbReference type="AlphaFoldDB" id="A0A1G9MQT7"/>
<dbReference type="InterPro" id="IPR011047">
    <property type="entry name" value="Quinoprotein_ADH-like_sf"/>
</dbReference>
<dbReference type="EMBL" id="FNGS01000003">
    <property type="protein sequence ID" value="SDL76005.1"/>
    <property type="molecule type" value="Genomic_DNA"/>
</dbReference>